<feature type="domain" description="Neurotransmitter-gated ion-channel transmembrane" evidence="7">
    <location>
        <begin position="292"/>
        <end position="536"/>
    </location>
</feature>
<dbReference type="Pfam" id="PF02932">
    <property type="entry name" value="Neur_chan_memb"/>
    <property type="match status" value="1"/>
</dbReference>
<keyword evidence="9" id="KW-1185">Reference proteome</keyword>
<name>A0A0V0S6N2_9BILA</name>
<dbReference type="GO" id="GO:0005230">
    <property type="term" value="F:extracellular ligand-gated monoatomic ion channel activity"/>
    <property type="evidence" value="ECO:0007669"/>
    <property type="project" value="InterPro"/>
</dbReference>
<evidence type="ECO:0000259" key="6">
    <source>
        <dbReference type="Pfam" id="PF02931"/>
    </source>
</evidence>
<gene>
    <name evidence="8" type="primary">CHRNA10</name>
    <name evidence="8" type="ORF">T07_7941</name>
</gene>
<protein>
    <submittedName>
        <fullName evidence="8">Neuronal acetylcholine receptor subunit alpha-10</fullName>
    </submittedName>
</protein>
<evidence type="ECO:0000256" key="3">
    <source>
        <dbReference type="ARBA" id="ARBA00022989"/>
    </source>
</evidence>
<accession>A0A0V0S6N2</accession>
<dbReference type="InterPro" id="IPR006029">
    <property type="entry name" value="Neurotrans-gated_channel_TM"/>
</dbReference>
<evidence type="ECO:0000256" key="2">
    <source>
        <dbReference type="ARBA" id="ARBA00022692"/>
    </source>
</evidence>
<dbReference type="GO" id="GO:0004888">
    <property type="term" value="F:transmembrane signaling receptor activity"/>
    <property type="evidence" value="ECO:0007669"/>
    <property type="project" value="InterPro"/>
</dbReference>
<evidence type="ECO:0000256" key="5">
    <source>
        <dbReference type="SAM" id="Phobius"/>
    </source>
</evidence>
<keyword evidence="4 5" id="KW-0472">Membrane</keyword>
<feature type="transmembrane region" description="Helical" evidence="5">
    <location>
        <begin position="321"/>
        <end position="339"/>
    </location>
</feature>
<dbReference type="InterPro" id="IPR038050">
    <property type="entry name" value="Neuro_actylchol_rec"/>
</dbReference>
<dbReference type="Proteomes" id="UP000054630">
    <property type="component" value="Unassembled WGS sequence"/>
</dbReference>
<dbReference type="InterPro" id="IPR036734">
    <property type="entry name" value="Neur_chan_lig-bd_sf"/>
</dbReference>
<dbReference type="InterPro" id="IPR036719">
    <property type="entry name" value="Neuro-gated_channel_TM_sf"/>
</dbReference>
<dbReference type="AlphaFoldDB" id="A0A0V0S6N2"/>
<dbReference type="InterPro" id="IPR006201">
    <property type="entry name" value="Neur_channel"/>
</dbReference>
<evidence type="ECO:0000313" key="9">
    <source>
        <dbReference type="Proteomes" id="UP000054630"/>
    </source>
</evidence>
<dbReference type="Gene3D" id="2.70.170.10">
    <property type="entry name" value="Neurotransmitter-gated ion-channel ligand-binding domain"/>
    <property type="match status" value="2"/>
</dbReference>
<organism evidence="8 9">
    <name type="scientific">Trichinella nelsoni</name>
    <dbReference type="NCBI Taxonomy" id="6336"/>
    <lineage>
        <taxon>Eukaryota</taxon>
        <taxon>Metazoa</taxon>
        <taxon>Ecdysozoa</taxon>
        <taxon>Nematoda</taxon>
        <taxon>Enoplea</taxon>
        <taxon>Dorylaimia</taxon>
        <taxon>Trichinellida</taxon>
        <taxon>Trichinellidae</taxon>
        <taxon>Trichinella</taxon>
    </lineage>
</organism>
<dbReference type="GO" id="GO:0016020">
    <property type="term" value="C:membrane"/>
    <property type="evidence" value="ECO:0007669"/>
    <property type="project" value="UniProtKB-SubCell"/>
</dbReference>
<keyword evidence="3 5" id="KW-1133">Transmembrane helix</keyword>
<evidence type="ECO:0000259" key="7">
    <source>
        <dbReference type="Pfam" id="PF02932"/>
    </source>
</evidence>
<comment type="caution">
    <text evidence="8">The sequence shown here is derived from an EMBL/GenBank/DDBJ whole genome shotgun (WGS) entry which is preliminary data.</text>
</comment>
<feature type="transmembrane region" description="Helical" evidence="5">
    <location>
        <begin position="365"/>
        <end position="385"/>
    </location>
</feature>
<dbReference type="Gene3D" id="1.20.58.390">
    <property type="entry name" value="Neurotransmitter-gated ion-channel transmembrane domain"/>
    <property type="match status" value="1"/>
</dbReference>
<evidence type="ECO:0000256" key="4">
    <source>
        <dbReference type="ARBA" id="ARBA00023136"/>
    </source>
</evidence>
<keyword evidence="8" id="KW-0675">Receptor</keyword>
<dbReference type="SUPFAM" id="SSF63712">
    <property type="entry name" value="Nicotinic receptor ligand binding domain-like"/>
    <property type="match status" value="2"/>
</dbReference>
<reference evidence="8 9" key="1">
    <citation type="submission" date="2015-01" db="EMBL/GenBank/DDBJ databases">
        <title>Evolution of Trichinella species and genotypes.</title>
        <authorList>
            <person name="Korhonen P.K."/>
            <person name="Edoardo P."/>
            <person name="Giuseppe L.R."/>
            <person name="Gasser R.B."/>
        </authorList>
    </citation>
    <scope>NUCLEOTIDE SEQUENCE [LARGE SCALE GENOMIC DNA]</scope>
    <source>
        <strain evidence="8">ISS37</strain>
    </source>
</reference>
<dbReference type="OrthoDB" id="410315at2759"/>
<comment type="subcellular location">
    <subcellularLocation>
        <location evidence="1">Membrane</location>
        <topology evidence="1">Multi-pass membrane protein</topology>
    </subcellularLocation>
</comment>
<dbReference type="Pfam" id="PF02931">
    <property type="entry name" value="Neur_chan_LBD"/>
    <property type="match status" value="1"/>
</dbReference>
<proteinExistence type="predicted"/>
<evidence type="ECO:0000313" key="8">
    <source>
        <dbReference type="EMBL" id="KRX22385.1"/>
    </source>
</evidence>
<evidence type="ECO:0000256" key="1">
    <source>
        <dbReference type="ARBA" id="ARBA00004141"/>
    </source>
</evidence>
<dbReference type="SUPFAM" id="SSF90112">
    <property type="entry name" value="Neurotransmitter-gated ion-channel transmembrane pore"/>
    <property type="match status" value="1"/>
</dbReference>
<dbReference type="CDD" id="cd19051">
    <property type="entry name" value="LGIC_TM_cation"/>
    <property type="match status" value="1"/>
</dbReference>
<dbReference type="PROSITE" id="PS00236">
    <property type="entry name" value="NEUROTR_ION_CHANNEL"/>
    <property type="match status" value="1"/>
</dbReference>
<feature type="transmembrane region" description="Helical" evidence="5">
    <location>
        <begin position="286"/>
        <end position="309"/>
    </location>
</feature>
<dbReference type="InterPro" id="IPR006202">
    <property type="entry name" value="Neur_chan_lig-bd"/>
</dbReference>
<feature type="transmembrane region" description="Helical" evidence="5">
    <location>
        <begin position="519"/>
        <end position="538"/>
    </location>
</feature>
<dbReference type="PANTHER" id="PTHR18945">
    <property type="entry name" value="NEUROTRANSMITTER GATED ION CHANNEL"/>
    <property type="match status" value="1"/>
</dbReference>
<sequence length="541" mass="62032">MLQHQIRFLILQWRFKFKNNKTSSLLIHFFNFVLLLFISASLIQNTSASTNKSQNRPIYNSTHARLIRFLTKNYDTRMRPVLHPTDAIEVGVLLAAYQIIDVDGKRNLIEISASFEMVKLNNDYCFGCSRAFSRFGRMNICDGSLAIMKIQLKFISQLVAFGNLKFLYSTEGSSIKGDLNVRVNSDGVVRYYVPFTTTSLCPIDVKYFPFDKQHCVIKFGSWANTADSVIFRLLSPEPNLEDFYDNQEWVLNHCYAEQVLNFQQIGNQSKQAPVIALHMHIERQSFYYIFNLVVPSALITVVSVIGFHLPSASTGARLTKVRLGMMTLLSMSIVLLTVVTDMPKFGLEAVPGKKGSFSGVPLMGLYYFGLLLIVSFSTVTTSWFVSIEKRLISDGIPWYLQWLILDWRNLSFQRYKPVCSSERKQSLNKIAMHELGMNPTSPSGNDNSAGRLRSCQDNIAERLNDARESEKNVNCSREMITLLEKLLYEVRIIAMVVNEPLDSTVKTKESLLIRRMDRLSLTVYLITFVIFTLMFFYHDWY</sequence>
<keyword evidence="2 5" id="KW-0812">Transmembrane</keyword>
<feature type="domain" description="Neurotransmitter-gated ion-channel ligand-binding" evidence="6">
    <location>
        <begin position="177"/>
        <end position="284"/>
    </location>
</feature>
<dbReference type="InterPro" id="IPR018000">
    <property type="entry name" value="Neurotransmitter_ion_chnl_CS"/>
</dbReference>
<dbReference type="EMBL" id="JYDL01000032">
    <property type="protein sequence ID" value="KRX22385.1"/>
    <property type="molecule type" value="Genomic_DNA"/>
</dbReference>